<proteinExistence type="predicted"/>
<name>A0ACD3QAQ2_LARCR</name>
<comment type="caution">
    <text evidence="1">The sequence shown here is derived from an EMBL/GenBank/DDBJ whole genome shotgun (WGS) entry which is preliminary data.</text>
</comment>
<keyword evidence="2" id="KW-1185">Reference proteome</keyword>
<evidence type="ECO:0000313" key="1">
    <source>
        <dbReference type="EMBL" id="TMS04218.1"/>
    </source>
</evidence>
<gene>
    <name evidence="1" type="ORF">E3U43_009375</name>
</gene>
<dbReference type="Proteomes" id="UP000793456">
    <property type="component" value="Chromosome XXI"/>
</dbReference>
<dbReference type="EMBL" id="CM011694">
    <property type="protein sequence ID" value="TMS04218.1"/>
    <property type="molecule type" value="Genomic_DNA"/>
</dbReference>
<accession>A0ACD3QAQ2</accession>
<reference evidence="1" key="1">
    <citation type="submission" date="2018-11" db="EMBL/GenBank/DDBJ databases">
        <title>The sequence and de novo assembly of Larimichthys crocea genome using PacBio and Hi-C technologies.</title>
        <authorList>
            <person name="Xu P."/>
            <person name="Chen B."/>
            <person name="Zhou Z."/>
            <person name="Ke Q."/>
            <person name="Wu Y."/>
            <person name="Bai H."/>
            <person name="Pu F."/>
        </authorList>
    </citation>
    <scope>NUCLEOTIDE SEQUENCE</scope>
    <source>
        <tissue evidence="1">Muscle</tissue>
    </source>
</reference>
<organism evidence="1 2">
    <name type="scientific">Larimichthys crocea</name>
    <name type="common">Large yellow croaker</name>
    <name type="synonym">Pseudosciaena crocea</name>
    <dbReference type="NCBI Taxonomy" id="215358"/>
    <lineage>
        <taxon>Eukaryota</taxon>
        <taxon>Metazoa</taxon>
        <taxon>Chordata</taxon>
        <taxon>Craniata</taxon>
        <taxon>Vertebrata</taxon>
        <taxon>Euteleostomi</taxon>
        <taxon>Actinopterygii</taxon>
        <taxon>Neopterygii</taxon>
        <taxon>Teleostei</taxon>
        <taxon>Neoteleostei</taxon>
        <taxon>Acanthomorphata</taxon>
        <taxon>Eupercaria</taxon>
        <taxon>Sciaenidae</taxon>
        <taxon>Larimichthys</taxon>
    </lineage>
</organism>
<sequence length="242" mass="26764">MANSPPKASASFELSSNDYDNENDNDNIGELEDQNQNKPTKKKKTPIKSNTFRVKRSPKKSPLSDTSQDPTPTDEPSSLHPQDDHATDEEKLASSTSHKSWQAALHDMDADLNSDQQDFPQPCDLTSFVNENSLPHQAPAQDYEIEYMEKIGSSSPPLSVKKPSLYLKLDSVSDNLTKNTHAHGSEPSSPCTGSFEEMEAQITAGYEDTGVELPAWSRGLCWGQGQKERKRGTQPNTELREG</sequence>
<evidence type="ECO:0000313" key="2">
    <source>
        <dbReference type="Proteomes" id="UP000793456"/>
    </source>
</evidence>
<protein>
    <submittedName>
        <fullName evidence="1">Uncharacterized protein</fullName>
    </submittedName>
</protein>